<dbReference type="Proteomes" id="UP001338125">
    <property type="component" value="Unassembled WGS sequence"/>
</dbReference>
<feature type="domain" description="CENP-V/GFA" evidence="5">
    <location>
        <begin position="2"/>
        <end position="124"/>
    </location>
</feature>
<evidence type="ECO:0000313" key="7">
    <source>
        <dbReference type="Proteomes" id="UP001338125"/>
    </source>
</evidence>
<keyword evidence="7" id="KW-1185">Reference proteome</keyword>
<proteinExistence type="inferred from homology"/>
<dbReference type="PANTHER" id="PTHR33337">
    <property type="entry name" value="GFA DOMAIN-CONTAINING PROTEIN"/>
    <property type="match status" value="1"/>
</dbReference>
<evidence type="ECO:0000313" key="6">
    <source>
        <dbReference type="EMBL" id="KAK5993105.1"/>
    </source>
</evidence>
<dbReference type="Pfam" id="PF04828">
    <property type="entry name" value="GFA"/>
    <property type="match status" value="1"/>
</dbReference>
<keyword evidence="3" id="KW-0862">Zinc</keyword>
<evidence type="ECO:0000256" key="4">
    <source>
        <dbReference type="ARBA" id="ARBA00023239"/>
    </source>
</evidence>
<dbReference type="PANTHER" id="PTHR33337:SF3">
    <property type="entry name" value="CENP-V_GFA DOMAIN-CONTAINING PROTEIN"/>
    <property type="match status" value="1"/>
</dbReference>
<keyword evidence="4" id="KW-0456">Lyase</keyword>
<sequence>MSTNPKIQCQCGAVSFHAVLPKPLEVVVCHCRECQKQSASAFGISAVFPLEGMLPFPEHVQPNIGLWKRPTDSGNTLECYFCNTCGVRVLHRSILPDGRPLPTVRIKGGCLEGLSLDTAKHIYTRSALVPVPENSDLGSPQGN</sequence>
<evidence type="ECO:0000256" key="1">
    <source>
        <dbReference type="ARBA" id="ARBA00005495"/>
    </source>
</evidence>
<comment type="caution">
    <text evidence="6">The sequence shown here is derived from an EMBL/GenBank/DDBJ whole genome shotgun (WGS) entry which is preliminary data.</text>
</comment>
<gene>
    <name evidence="6" type="ORF">PT974_06533</name>
</gene>
<dbReference type="SUPFAM" id="SSF51316">
    <property type="entry name" value="Mss4-like"/>
    <property type="match status" value="1"/>
</dbReference>
<reference evidence="6 7" key="1">
    <citation type="submission" date="2024-01" db="EMBL/GenBank/DDBJ databases">
        <title>Complete genome of Cladobotryum mycophilum ATHUM6906.</title>
        <authorList>
            <person name="Christinaki A.C."/>
            <person name="Myridakis A.I."/>
            <person name="Kouvelis V.N."/>
        </authorList>
    </citation>
    <scope>NUCLEOTIDE SEQUENCE [LARGE SCALE GENOMIC DNA]</scope>
    <source>
        <strain evidence="6 7">ATHUM6906</strain>
    </source>
</reference>
<organism evidence="6 7">
    <name type="scientific">Cladobotryum mycophilum</name>
    <dbReference type="NCBI Taxonomy" id="491253"/>
    <lineage>
        <taxon>Eukaryota</taxon>
        <taxon>Fungi</taxon>
        <taxon>Dikarya</taxon>
        <taxon>Ascomycota</taxon>
        <taxon>Pezizomycotina</taxon>
        <taxon>Sordariomycetes</taxon>
        <taxon>Hypocreomycetidae</taxon>
        <taxon>Hypocreales</taxon>
        <taxon>Hypocreaceae</taxon>
        <taxon>Cladobotryum</taxon>
    </lineage>
</organism>
<evidence type="ECO:0000256" key="3">
    <source>
        <dbReference type="ARBA" id="ARBA00022833"/>
    </source>
</evidence>
<dbReference type="PROSITE" id="PS51891">
    <property type="entry name" value="CENP_V_GFA"/>
    <property type="match status" value="1"/>
</dbReference>
<dbReference type="InterPro" id="IPR006913">
    <property type="entry name" value="CENP-V/GFA"/>
</dbReference>
<dbReference type="InterPro" id="IPR011057">
    <property type="entry name" value="Mss4-like_sf"/>
</dbReference>
<comment type="similarity">
    <text evidence="1">Belongs to the Gfa family.</text>
</comment>
<keyword evidence="2" id="KW-0479">Metal-binding</keyword>
<name>A0ABR0SMX7_9HYPO</name>
<evidence type="ECO:0000256" key="2">
    <source>
        <dbReference type="ARBA" id="ARBA00022723"/>
    </source>
</evidence>
<evidence type="ECO:0000259" key="5">
    <source>
        <dbReference type="PROSITE" id="PS51891"/>
    </source>
</evidence>
<dbReference type="EMBL" id="JAVFKD010000012">
    <property type="protein sequence ID" value="KAK5993105.1"/>
    <property type="molecule type" value="Genomic_DNA"/>
</dbReference>
<accession>A0ABR0SMX7</accession>
<dbReference type="Gene3D" id="3.90.1590.10">
    <property type="entry name" value="glutathione-dependent formaldehyde- activating enzyme (gfa)"/>
    <property type="match status" value="1"/>
</dbReference>
<protein>
    <recommendedName>
        <fullName evidence="5">CENP-V/GFA domain-containing protein</fullName>
    </recommendedName>
</protein>